<keyword evidence="2" id="KW-1185">Reference proteome</keyword>
<dbReference type="AlphaFoldDB" id="A0A397JS51"/>
<gene>
    <name evidence="1" type="ORF">Glove_21g264</name>
</gene>
<organism evidence="1 2">
    <name type="scientific">Diversispora epigaea</name>
    <dbReference type="NCBI Taxonomy" id="1348612"/>
    <lineage>
        <taxon>Eukaryota</taxon>
        <taxon>Fungi</taxon>
        <taxon>Fungi incertae sedis</taxon>
        <taxon>Mucoromycota</taxon>
        <taxon>Glomeromycotina</taxon>
        <taxon>Glomeromycetes</taxon>
        <taxon>Diversisporales</taxon>
        <taxon>Diversisporaceae</taxon>
        <taxon>Diversispora</taxon>
    </lineage>
</organism>
<evidence type="ECO:0000313" key="1">
    <source>
        <dbReference type="EMBL" id="RHZ88856.1"/>
    </source>
</evidence>
<evidence type="ECO:0000313" key="2">
    <source>
        <dbReference type="Proteomes" id="UP000266861"/>
    </source>
</evidence>
<proteinExistence type="predicted"/>
<accession>A0A397JS51</accession>
<dbReference type="Proteomes" id="UP000266861">
    <property type="component" value="Unassembled WGS sequence"/>
</dbReference>
<reference evidence="1 2" key="1">
    <citation type="submission" date="2018-08" db="EMBL/GenBank/DDBJ databases">
        <title>Genome and evolution of the arbuscular mycorrhizal fungus Diversispora epigaea (formerly Glomus versiforme) and its bacterial endosymbionts.</title>
        <authorList>
            <person name="Sun X."/>
            <person name="Fei Z."/>
            <person name="Harrison M."/>
        </authorList>
    </citation>
    <scope>NUCLEOTIDE SEQUENCE [LARGE SCALE GENOMIC DNA]</scope>
    <source>
        <strain evidence="1 2">IT104</strain>
    </source>
</reference>
<protein>
    <submittedName>
        <fullName evidence="1">Uncharacterized protein</fullName>
    </submittedName>
</protein>
<comment type="caution">
    <text evidence="1">The sequence shown here is derived from an EMBL/GenBank/DDBJ whole genome shotgun (WGS) entry which is preliminary data.</text>
</comment>
<dbReference type="EMBL" id="PQFF01000019">
    <property type="protein sequence ID" value="RHZ88856.1"/>
    <property type="molecule type" value="Genomic_DNA"/>
</dbReference>
<sequence>MSELDNLSDRNEDSSKKKIWKNLPLKIKMSIPLPAKNQYVMQICIYNLQKKISAPTIVKAFYDIVDRCAPENM</sequence>
<name>A0A397JS51_9GLOM</name>